<dbReference type="EMBL" id="AHNZ02000771">
    <property type="protein sequence ID" value="EMO03814.1"/>
    <property type="molecule type" value="Genomic_DNA"/>
</dbReference>
<feature type="non-terminal residue" evidence="1">
    <location>
        <position position="1"/>
    </location>
</feature>
<dbReference type="Proteomes" id="UP000012092">
    <property type="component" value="Unassembled WGS sequence"/>
</dbReference>
<evidence type="ECO:0000313" key="1">
    <source>
        <dbReference type="EMBL" id="EMO03814.1"/>
    </source>
</evidence>
<evidence type="ECO:0000313" key="2">
    <source>
        <dbReference type="Proteomes" id="UP000012092"/>
    </source>
</evidence>
<proteinExistence type="predicted"/>
<comment type="caution">
    <text evidence="1">The sequence shown here is derived from an EMBL/GenBank/DDBJ whole genome shotgun (WGS) entry which is preliminary data.</text>
</comment>
<sequence length="36" mass="4220">KETMELLGGKYTLNRMPGVKVKGKQEPLQLYEVVWR</sequence>
<accession>M6RGR5</accession>
<organism evidence="1 2">
    <name type="scientific">Leptospira interrogans serovar Icterohaemorrhagiae str. Verdun HP</name>
    <dbReference type="NCBI Taxonomy" id="1049910"/>
    <lineage>
        <taxon>Bacteria</taxon>
        <taxon>Pseudomonadati</taxon>
        <taxon>Spirochaetota</taxon>
        <taxon>Spirochaetia</taxon>
        <taxon>Leptospirales</taxon>
        <taxon>Leptospiraceae</taxon>
        <taxon>Leptospira</taxon>
    </lineage>
</organism>
<reference evidence="1 2" key="1">
    <citation type="submission" date="2013-01" db="EMBL/GenBank/DDBJ databases">
        <authorList>
            <person name="Harkins D.M."/>
            <person name="Durkin A.S."/>
            <person name="Brinkac L.M."/>
            <person name="Haft D.H."/>
            <person name="Selengut J.D."/>
            <person name="Sanka R."/>
            <person name="DePew J."/>
            <person name="Purushe J."/>
            <person name="Picardeau M."/>
            <person name="Werts C."/>
            <person name="Goarant C."/>
            <person name="Vinetz J.M."/>
            <person name="Sutton G.G."/>
            <person name="Nierman W.C."/>
            <person name="Fouts D.E."/>
        </authorList>
    </citation>
    <scope>NUCLEOTIDE SEQUENCE [LARGE SCALE GENOMIC DNA]</scope>
    <source>
        <strain evidence="1 2">Verdun HP</strain>
    </source>
</reference>
<gene>
    <name evidence="1" type="ORF">LEP1GSC116_2617</name>
</gene>
<name>M6RGR5_LEPIR</name>
<dbReference type="AlphaFoldDB" id="M6RGR5"/>
<protein>
    <submittedName>
        <fullName evidence="1">Uncharacterized protein</fullName>
    </submittedName>
</protein>